<evidence type="ECO:0000313" key="1">
    <source>
        <dbReference type="Ensembl" id="ENSNPEP00000011114.1"/>
    </source>
</evidence>
<evidence type="ECO:0000313" key="2">
    <source>
        <dbReference type="Proteomes" id="UP000694420"/>
    </source>
</evidence>
<reference evidence="1" key="2">
    <citation type="submission" date="2025-09" db="UniProtKB">
        <authorList>
            <consortium name="Ensembl"/>
        </authorList>
    </citation>
    <scope>IDENTIFICATION</scope>
</reference>
<protein>
    <submittedName>
        <fullName evidence="1">Uncharacterized protein</fullName>
    </submittedName>
</protein>
<proteinExistence type="predicted"/>
<dbReference type="Proteomes" id="UP000694420">
    <property type="component" value="Unplaced"/>
</dbReference>
<reference evidence="1" key="1">
    <citation type="submission" date="2025-08" db="UniProtKB">
        <authorList>
            <consortium name="Ensembl"/>
        </authorList>
    </citation>
    <scope>IDENTIFICATION</scope>
</reference>
<accession>A0A8C6Z741</accession>
<keyword evidence="2" id="KW-1185">Reference proteome</keyword>
<name>A0A8C6Z741_NOTPE</name>
<organism evidence="1 2">
    <name type="scientific">Nothoprocta perdicaria</name>
    <name type="common">Chilean tinamou</name>
    <name type="synonym">Crypturus perdicarius</name>
    <dbReference type="NCBI Taxonomy" id="30464"/>
    <lineage>
        <taxon>Eukaryota</taxon>
        <taxon>Metazoa</taxon>
        <taxon>Chordata</taxon>
        <taxon>Craniata</taxon>
        <taxon>Vertebrata</taxon>
        <taxon>Euteleostomi</taxon>
        <taxon>Archelosauria</taxon>
        <taxon>Archosauria</taxon>
        <taxon>Dinosauria</taxon>
        <taxon>Saurischia</taxon>
        <taxon>Theropoda</taxon>
        <taxon>Coelurosauria</taxon>
        <taxon>Aves</taxon>
        <taxon>Palaeognathae</taxon>
        <taxon>Tinamiformes</taxon>
        <taxon>Tinamidae</taxon>
        <taxon>Nothoprocta</taxon>
    </lineage>
</organism>
<dbReference type="AlphaFoldDB" id="A0A8C6Z741"/>
<dbReference type="Ensembl" id="ENSNPET00000011400.1">
    <property type="protein sequence ID" value="ENSNPEP00000011114.1"/>
    <property type="gene ID" value="ENSNPEG00000008343.1"/>
</dbReference>
<sequence length="73" mass="8468">MSVLPDCSCILRTRVEPIRPEEQSESSIQEYLGAFLLHTPCWEGKPIPHFWQSLLPSVEVVLKRQHILNEELL</sequence>